<accession>A0A6N8F902</accession>
<dbReference type="Gene3D" id="3.40.830.10">
    <property type="entry name" value="LigB-like"/>
    <property type="match status" value="1"/>
</dbReference>
<dbReference type="NCBIfam" id="TIGR04336">
    <property type="entry name" value="AmmeMemoSam_B"/>
    <property type="match status" value="1"/>
</dbReference>
<sequence length="235" mass="26694">MIIRPPNAAGNLYASDADELVTDIAQDLLAMPKGIEFPYALVVPHAEMKVSGRASAAAFRHLSKYYPYINRVVIIGAASNAVVGAALPICDEYKTPLGRVKVTERYINSLALLPFVHRSDREHNKSSRIEAQLPYLQTCLSDFEILPVLIGQMSDLDMNLLFTSLPFNNQTLTILSVDIDKHKQRCMDLHEQRLFENYVSYIEFEERKLKHADTFDTEQAPSNEFRSKYQSFIVH</sequence>
<comment type="caution">
    <text evidence="2">The sequence shown here is derived from an EMBL/GenBank/DDBJ whole genome shotgun (WGS) entry which is preliminary data.</text>
</comment>
<reference evidence="2 3" key="1">
    <citation type="submission" date="2019-11" db="EMBL/GenBank/DDBJ databases">
        <title>P. haliotis isolates from Z. marina roots.</title>
        <authorList>
            <person name="Cohen M."/>
            <person name="Jospin G."/>
            <person name="Eisen J.A."/>
            <person name="Coil D.A."/>
        </authorList>
    </citation>
    <scope>NUCLEOTIDE SEQUENCE [LARGE SCALE GENOMIC DNA]</scope>
    <source>
        <strain evidence="2 3">UCD-MCMsp1aY</strain>
    </source>
</reference>
<evidence type="ECO:0000313" key="3">
    <source>
        <dbReference type="Proteomes" id="UP000439994"/>
    </source>
</evidence>
<evidence type="ECO:0000256" key="1">
    <source>
        <dbReference type="ARBA" id="ARBA00006315"/>
    </source>
</evidence>
<dbReference type="EMBL" id="WOCD01000003">
    <property type="protein sequence ID" value="MUH72644.1"/>
    <property type="molecule type" value="Genomic_DNA"/>
</dbReference>
<proteinExistence type="inferred from homology"/>
<dbReference type="PANTHER" id="PTHR11060:SF0">
    <property type="entry name" value="PROTEIN MEMO1"/>
    <property type="match status" value="1"/>
</dbReference>
<protein>
    <submittedName>
        <fullName evidence="2">AmmeMemoRadiSam system protein B</fullName>
    </submittedName>
</protein>
<keyword evidence="3" id="KW-1185">Reference proteome</keyword>
<comment type="similarity">
    <text evidence="1">Belongs to the MEMO1 family.</text>
</comment>
<dbReference type="OrthoDB" id="9782820at2"/>
<dbReference type="AlphaFoldDB" id="A0A6N8F902"/>
<dbReference type="Proteomes" id="UP000439994">
    <property type="component" value="Unassembled WGS sequence"/>
</dbReference>
<name>A0A6N8F902_9GAMM</name>
<evidence type="ECO:0000313" key="2">
    <source>
        <dbReference type="EMBL" id="MUH72644.1"/>
    </source>
</evidence>
<dbReference type="PANTHER" id="PTHR11060">
    <property type="entry name" value="PROTEIN MEMO1"/>
    <property type="match status" value="1"/>
</dbReference>
<dbReference type="RefSeq" id="WP_155695804.1">
    <property type="nucleotide sequence ID" value="NZ_WOCD01000003.1"/>
</dbReference>
<dbReference type="Pfam" id="PF01875">
    <property type="entry name" value="Memo"/>
    <property type="match status" value="1"/>
</dbReference>
<dbReference type="InterPro" id="IPR002737">
    <property type="entry name" value="MEMO1_fam"/>
</dbReference>
<organism evidence="2 3">
    <name type="scientific">Psychrosphaera haliotis</name>
    <dbReference type="NCBI Taxonomy" id="555083"/>
    <lineage>
        <taxon>Bacteria</taxon>
        <taxon>Pseudomonadati</taxon>
        <taxon>Pseudomonadota</taxon>
        <taxon>Gammaproteobacteria</taxon>
        <taxon>Alteromonadales</taxon>
        <taxon>Pseudoalteromonadaceae</taxon>
        <taxon>Psychrosphaera</taxon>
    </lineage>
</organism>
<gene>
    <name evidence="2" type="primary">amrB</name>
    <name evidence="2" type="ORF">GNP35_09170</name>
</gene>